<evidence type="ECO:0000313" key="1">
    <source>
        <dbReference type="EMBL" id="GAF88608.1"/>
    </source>
</evidence>
<proteinExistence type="predicted"/>
<sequence>AASKGTISPDQLESTRVVFEEKYPDQTDMLGEIDQMIAKAGQVETEGIREGLVPVGITGELARKDAEESARILEEQALMDEELRRSDAGAMLLAEQLAEEQERAVELEEAKISPTIEEAVKSVKDGIEKVQKEIEKREPESAKLTQLNFIEYMDSIGMDIDTYIDSPEEMRYYSDKYFKYREEIGSPVNQASDIEIVPGQTGLRNIKGELTGSIVIEGDVFGYASENIEVIVYPEGVSRSGEIHPAVVDVQEKSSVSPSGWLRSELSDEFNTLGEAI</sequence>
<feature type="non-terminal residue" evidence="1">
    <location>
        <position position="1"/>
    </location>
</feature>
<dbReference type="EMBL" id="BARS01017911">
    <property type="protein sequence ID" value="GAF88608.1"/>
    <property type="molecule type" value="Genomic_DNA"/>
</dbReference>
<organism evidence="1">
    <name type="scientific">marine sediment metagenome</name>
    <dbReference type="NCBI Taxonomy" id="412755"/>
    <lineage>
        <taxon>unclassified sequences</taxon>
        <taxon>metagenomes</taxon>
        <taxon>ecological metagenomes</taxon>
    </lineage>
</organism>
<dbReference type="AlphaFoldDB" id="X0T543"/>
<gene>
    <name evidence="1" type="ORF">S01H1_29234</name>
</gene>
<feature type="non-terminal residue" evidence="1">
    <location>
        <position position="277"/>
    </location>
</feature>
<reference evidence="1" key="1">
    <citation type="journal article" date="2014" name="Front. Microbiol.">
        <title>High frequency of phylogenetically diverse reductive dehalogenase-homologous genes in deep subseafloor sedimentary metagenomes.</title>
        <authorList>
            <person name="Kawai M."/>
            <person name="Futagami T."/>
            <person name="Toyoda A."/>
            <person name="Takaki Y."/>
            <person name="Nishi S."/>
            <person name="Hori S."/>
            <person name="Arai W."/>
            <person name="Tsubouchi T."/>
            <person name="Morono Y."/>
            <person name="Uchiyama I."/>
            <person name="Ito T."/>
            <person name="Fujiyama A."/>
            <person name="Inagaki F."/>
            <person name="Takami H."/>
        </authorList>
    </citation>
    <scope>NUCLEOTIDE SEQUENCE</scope>
    <source>
        <strain evidence="1">Expedition CK06-06</strain>
    </source>
</reference>
<name>X0T543_9ZZZZ</name>
<accession>X0T543</accession>
<protein>
    <submittedName>
        <fullName evidence="1">Uncharacterized protein</fullName>
    </submittedName>
</protein>
<comment type="caution">
    <text evidence="1">The sequence shown here is derived from an EMBL/GenBank/DDBJ whole genome shotgun (WGS) entry which is preliminary data.</text>
</comment>